<feature type="domain" description="Hydantoinase B/oxoprolinase" evidence="2">
    <location>
        <begin position="12"/>
        <end position="521"/>
    </location>
</feature>
<dbReference type="InterPro" id="IPR003692">
    <property type="entry name" value="Hydantoinase_B"/>
</dbReference>
<accession>A0ABD6ADB4</accession>
<dbReference type="AlphaFoldDB" id="A0ABD6ADB4"/>
<proteinExistence type="predicted"/>
<evidence type="ECO:0000313" key="4">
    <source>
        <dbReference type="Proteomes" id="UP001596547"/>
    </source>
</evidence>
<dbReference type="EMBL" id="JBHTBF010000003">
    <property type="protein sequence ID" value="MFC7318232.1"/>
    <property type="molecule type" value="Genomic_DNA"/>
</dbReference>
<dbReference type="PANTHER" id="PTHR11365">
    <property type="entry name" value="5-OXOPROLINASE RELATED"/>
    <property type="match status" value="1"/>
</dbReference>
<organism evidence="3 4">
    <name type="scientific">Halomarina halobia</name>
    <dbReference type="NCBI Taxonomy" id="3033386"/>
    <lineage>
        <taxon>Archaea</taxon>
        <taxon>Methanobacteriati</taxon>
        <taxon>Methanobacteriota</taxon>
        <taxon>Stenosarchaea group</taxon>
        <taxon>Halobacteria</taxon>
        <taxon>Halobacteriales</taxon>
        <taxon>Natronomonadaceae</taxon>
        <taxon>Halomarina</taxon>
    </lineage>
</organism>
<protein>
    <submittedName>
        <fullName evidence="3">Hydantoinase B/oxoprolinase family protein</fullName>
    </submittedName>
</protein>
<keyword evidence="4" id="KW-1185">Reference proteome</keyword>
<dbReference type="Proteomes" id="UP001596547">
    <property type="component" value="Unassembled WGS sequence"/>
</dbReference>
<dbReference type="Pfam" id="PF02538">
    <property type="entry name" value="Hydantoinase_B"/>
    <property type="match status" value="1"/>
</dbReference>
<dbReference type="InterPro" id="IPR045079">
    <property type="entry name" value="Oxoprolinase-like"/>
</dbReference>
<name>A0ABD6ADB4_9EURY</name>
<comment type="caution">
    <text evidence="3">The sequence shown here is derived from an EMBL/GenBank/DDBJ whole genome shotgun (WGS) entry which is preliminary data.</text>
</comment>
<dbReference type="RefSeq" id="WP_276305972.1">
    <property type="nucleotide sequence ID" value="NZ_CP119993.1"/>
</dbReference>
<evidence type="ECO:0000313" key="3">
    <source>
        <dbReference type="EMBL" id="MFC7318232.1"/>
    </source>
</evidence>
<dbReference type="PANTHER" id="PTHR11365:SF23">
    <property type="entry name" value="HYPOTHETICAL 5-OXOPROLINASE (EUROFUNG)-RELATED"/>
    <property type="match status" value="1"/>
</dbReference>
<evidence type="ECO:0000256" key="1">
    <source>
        <dbReference type="SAM" id="MobiDB-lite"/>
    </source>
</evidence>
<dbReference type="GeneID" id="79317595"/>
<reference evidence="3 4" key="1">
    <citation type="journal article" date="2019" name="Int. J. Syst. Evol. Microbiol.">
        <title>The Global Catalogue of Microorganisms (GCM) 10K type strain sequencing project: providing services to taxonomists for standard genome sequencing and annotation.</title>
        <authorList>
            <consortium name="The Broad Institute Genomics Platform"/>
            <consortium name="The Broad Institute Genome Sequencing Center for Infectious Disease"/>
            <person name="Wu L."/>
            <person name="Ma J."/>
        </authorList>
    </citation>
    <scope>NUCLEOTIDE SEQUENCE [LARGE SCALE GENOMIC DNA]</scope>
    <source>
        <strain evidence="3 4">PSR21</strain>
    </source>
</reference>
<sequence length="555" mass="59721">MSNVDTTPSDLETQVLWNRLQATADEMYDATERLAFSFSIREAADASTAVMTADGEAIGLSAQSVPVLSGSLSRTTRTILDEHFPPEDLEPGDTIITNDPWIGGGHLSDVVVLNPVYVDDELVGITGALGHTDDVGGNRGGWSTDAGQVYEEGLLIPPTKLYEAGKRNDAVDGFVRSNVRIPHQAMGDIEALRSGNTLGERRLTEVVEEYGRETFDRVTEQVIDRSERALRERLADLPDGTYESEVSFAVNDLDVTIAVAVTVDGDDLLVDFEGTSDQVDGGINCPFGNVVTVTEYIVKCMLVPDLPNSEGYFRPIEVRAPEGSALNCDRPVATMGRHLTYSQAEDALIRALGQVVPESALSEMAGIQLAAFSGQDENGEEFIAVSGTAGGMPARADKDGTPAVFFPYNGKSTPIEMFERYGPIRWETTEMVPDREGAGEHRSGPAMRVAIHNPTDRPVYYSLTSGRADEGPEGFRGGTPGRPATVSSDAGDDVALNGPGVLRPNETLSFISATPGGYGDPEKRDPALVERDVRLGYVSAERAREVYDHDPGEES</sequence>
<evidence type="ECO:0000259" key="2">
    <source>
        <dbReference type="Pfam" id="PF02538"/>
    </source>
</evidence>
<feature type="region of interest" description="Disordered" evidence="1">
    <location>
        <begin position="465"/>
        <end position="501"/>
    </location>
</feature>
<gene>
    <name evidence="3" type="ORF">ACFQPE_15725</name>
</gene>